<evidence type="ECO:0000256" key="3">
    <source>
        <dbReference type="ARBA" id="ARBA00022692"/>
    </source>
</evidence>
<dbReference type="Pfam" id="PF00482">
    <property type="entry name" value="T2SSF"/>
    <property type="match status" value="1"/>
</dbReference>
<gene>
    <name evidence="8" type="ORF">GCM10011498_13010</name>
</gene>
<accession>A0A916QW60</accession>
<name>A0A916QW60_9RHOB</name>
<evidence type="ECO:0000256" key="1">
    <source>
        <dbReference type="ARBA" id="ARBA00004651"/>
    </source>
</evidence>
<feature type="transmembrane region" description="Helical" evidence="6">
    <location>
        <begin position="298"/>
        <end position="318"/>
    </location>
</feature>
<dbReference type="PANTHER" id="PTHR35007">
    <property type="entry name" value="INTEGRAL MEMBRANE PROTEIN-RELATED"/>
    <property type="match status" value="1"/>
</dbReference>
<protein>
    <submittedName>
        <fullName evidence="8">Pilus assembly protein TadC</fullName>
    </submittedName>
</protein>
<dbReference type="InterPro" id="IPR018076">
    <property type="entry name" value="T2SS_GspF_dom"/>
</dbReference>
<feature type="domain" description="Type II secretion system protein GspF" evidence="7">
    <location>
        <begin position="185"/>
        <end position="313"/>
    </location>
</feature>
<comment type="caution">
    <text evidence="8">The sequence shown here is derived from an EMBL/GenBank/DDBJ whole genome shotgun (WGS) entry which is preliminary data.</text>
</comment>
<comment type="subcellular location">
    <subcellularLocation>
        <location evidence="1">Cell membrane</location>
        <topology evidence="1">Multi-pass membrane protein</topology>
    </subcellularLocation>
</comment>
<dbReference type="Proteomes" id="UP000628017">
    <property type="component" value="Unassembled WGS sequence"/>
</dbReference>
<evidence type="ECO:0000313" key="9">
    <source>
        <dbReference type="Proteomes" id="UP000628017"/>
    </source>
</evidence>
<feature type="transmembrane region" description="Helical" evidence="6">
    <location>
        <begin position="12"/>
        <end position="38"/>
    </location>
</feature>
<evidence type="ECO:0000256" key="6">
    <source>
        <dbReference type="SAM" id="Phobius"/>
    </source>
</evidence>
<keyword evidence="9" id="KW-1185">Reference proteome</keyword>
<keyword evidence="5 6" id="KW-0472">Membrane</keyword>
<keyword evidence="3 6" id="KW-0812">Transmembrane</keyword>
<feature type="transmembrane region" description="Helical" evidence="6">
    <location>
        <begin position="117"/>
        <end position="136"/>
    </location>
</feature>
<evidence type="ECO:0000256" key="2">
    <source>
        <dbReference type="ARBA" id="ARBA00022475"/>
    </source>
</evidence>
<evidence type="ECO:0000256" key="4">
    <source>
        <dbReference type="ARBA" id="ARBA00022989"/>
    </source>
</evidence>
<dbReference type="PANTHER" id="PTHR35007:SF2">
    <property type="entry name" value="PILUS ASSEMBLE PROTEIN"/>
    <property type="match status" value="1"/>
</dbReference>
<evidence type="ECO:0000313" key="8">
    <source>
        <dbReference type="EMBL" id="GGA14250.1"/>
    </source>
</evidence>
<dbReference type="EMBL" id="BMKA01000002">
    <property type="protein sequence ID" value="GGA14250.1"/>
    <property type="molecule type" value="Genomic_DNA"/>
</dbReference>
<evidence type="ECO:0000259" key="7">
    <source>
        <dbReference type="Pfam" id="PF00482"/>
    </source>
</evidence>
<proteinExistence type="predicted"/>
<evidence type="ECO:0000256" key="5">
    <source>
        <dbReference type="ARBA" id="ARBA00023136"/>
    </source>
</evidence>
<dbReference type="AlphaFoldDB" id="A0A916QW60"/>
<keyword evidence="2" id="KW-1003">Cell membrane</keyword>
<organism evidence="8 9">
    <name type="scientific">Neptunicoccus cionae</name>
    <dbReference type="NCBI Taxonomy" id="2035344"/>
    <lineage>
        <taxon>Bacteria</taxon>
        <taxon>Pseudomonadati</taxon>
        <taxon>Pseudomonadota</taxon>
        <taxon>Alphaproteobacteria</taxon>
        <taxon>Rhodobacterales</taxon>
        <taxon>Paracoccaceae</taxon>
        <taxon>Neptunicoccus</taxon>
    </lineage>
</organism>
<dbReference type="GO" id="GO:0005886">
    <property type="term" value="C:plasma membrane"/>
    <property type="evidence" value="ECO:0007669"/>
    <property type="project" value="UniProtKB-SubCell"/>
</dbReference>
<dbReference type="RefSeq" id="WP_188672285.1">
    <property type="nucleotide sequence ID" value="NZ_BMKA01000002.1"/>
</dbReference>
<sequence>MLDQFNTYLVEILGPAGPFIAMGVLGIFCIVMTLPFLLTKKEDPFDRLAGSAVRNPTPKRGSGDQPKLELREKQKGPNLDKFAAYLEPQDQQEFSDRRLKLIQAGYRTKGAVRTFHFLQLVLGLAGLLLGTVYTFLLTGGTSDLKWLAIQTLGPGFVGYYAPIYWVEKRRGTRQEEILNGFPDSLDLMLVCIEAGQSLDQAVQRVAKEIAPSAPALSEEFTIVANEMRAGKERPVVLRDMAERCDCQDISAFVTVMIQSATFGTSLGEALRVYASEMRDKRVTRAEEKANKLPTKMTLCTMMFTVPPLLVIMVGPSVFDIYVHMVQK</sequence>
<reference evidence="8" key="1">
    <citation type="journal article" date="2014" name="Int. J. Syst. Evol. Microbiol.">
        <title>Complete genome sequence of Corynebacterium casei LMG S-19264T (=DSM 44701T), isolated from a smear-ripened cheese.</title>
        <authorList>
            <consortium name="US DOE Joint Genome Institute (JGI-PGF)"/>
            <person name="Walter F."/>
            <person name="Albersmeier A."/>
            <person name="Kalinowski J."/>
            <person name="Ruckert C."/>
        </authorList>
    </citation>
    <scope>NUCLEOTIDE SEQUENCE</scope>
    <source>
        <strain evidence="8">CGMCC 1.15880</strain>
    </source>
</reference>
<reference evidence="8" key="2">
    <citation type="submission" date="2020-09" db="EMBL/GenBank/DDBJ databases">
        <authorList>
            <person name="Sun Q."/>
            <person name="Zhou Y."/>
        </authorList>
    </citation>
    <scope>NUCLEOTIDE SEQUENCE</scope>
    <source>
        <strain evidence="8">CGMCC 1.15880</strain>
    </source>
</reference>
<keyword evidence="4 6" id="KW-1133">Transmembrane helix</keyword>
<feature type="transmembrane region" description="Helical" evidence="6">
    <location>
        <begin position="148"/>
        <end position="166"/>
    </location>
</feature>